<feature type="region of interest" description="Disordered" evidence="2">
    <location>
        <begin position="1"/>
        <end position="33"/>
    </location>
</feature>
<evidence type="ECO:0000256" key="2">
    <source>
        <dbReference type="SAM" id="MobiDB-lite"/>
    </source>
</evidence>
<dbReference type="EMBL" id="MN740043">
    <property type="protein sequence ID" value="QHT85693.1"/>
    <property type="molecule type" value="Genomic_DNA"/>
</dbReference>
<accession>A0A6C0I0P4</accession>
<dbReference type="Pfam" id="PF01734">
    <property type="entry name" value="Patatin"/>
    <property type="match status" value="1"/>
</dbReference>
<dbReference type="GO" id="GO:0006629">
    <property type="term" value="P:lipid metabolic process"/>
    <property type="evidence" value="ECO:0007669"/>
    <property type="project" value="UniProtKB-KW"/>
</dbReference>
<evidence type="ECO:0000256" key="1">
    <source>
        <dbReference type="ARBA" id="ARBA00023098"/>
    </source>
</evidence>
<evidence type="ECO:0000313" key="4">
    <source>
        <dbReference type="EMBL" id="QHT85693.1"/>
    </source>
</evidence>
<feature type="compositionally biased region" description="Acidic residues" evidence="2">
    <location>
        <begin position="1"/>
        <end position="12"/>
    </location>
</feature>
<protein>
    <recommendedName>
        <fullName evidence="3">PNPLA domain-containing protein</fullName>
    </recommendedName>
</protein>
<dbReference type="PROSITE" id="PS51635">
    <property type="entry name" value="PNPLA"/>
    <property type="match status" value="1"/>
</dbReference>
<dbReference type="AlphaFoldDB" id="A0A6C0I0P4"/>
<proteinExistence type="predicted"/>
<dbReference type="PANTHER" id="PTHR46394:SF1">
    <property type="entry name" value="PNPLA DOMAIN-CONTAINING PROTEIN"/>
    <property type="match status" value="1"/>
</dbReference>
<dbReference type="SUPFAM" id="SSF52151">
    <property type="entry name" value="FabD/lysophospholipase-like"/>
    <property type="match status" value="1"/>
</dbReference>
<dbReference type="Gene3D" id="3.40.1090.10">
    <property type="entry name" value="Cytosolic phospholipase A2 catalytic domain"/>
    <property type="match status" value="2"/>
</dbReference>
<dbReference type="InterPro" id="IPR016035">
    <property type="entry name" value="Acyl_Trfase/lysoPLipase"/>
</dbReference>
<name>A0A6C0I0P4_9ZZZZ</name>
<dbReference type="PANTHER" id="PTHR46394">
    <property type="entry name" value="ANNEXIN"/>
    <property type="match status" value="1"/>
</dbReference>
<feature type="domain" description="PNPLA" evidence="3">
    <location>
        <begin position="38"/>
        <end position="222"/>
    </location>
</feature>
<sequence length="331" mass="38921">MDNENKEEENPTNEENVPTETDQQEEPQQPQQPDIRHLVLSGGGLWGFKTCGALRVAAESNIFDISKLESIFCTSVGSMIGVVLCMKFDFTIIEDYLVKRPWQHVLNLNVNIFLNIFQTRGIFDINFIKEYLTPFFKARDYDNNITMLEFYEKTGIEFHIYITELNEFECIDVSYKTHPDWTVIETVYMSCCVPIVFSPIIRQNKCYVDGSLLMNYPLGKCIEYVGTDTDKILAIFLTSQENPIVLDKKDISETSNFFDYIMVIIQRIFKSRFFYSDTSYKIKNEMRMSFDEFTIEYINLCIYSSEERRRIIEEGAQKMREWISNNFIKIE</sequence>
<evidence type="ECO:0000259" key="3">
    <source>
        <dbReference type="PROSITE" id="PS51635"/>
    </source>
</evidence>
<dbReference type="InterPro" id="IPR052580">
    <property type="entry name" value="Lipid_Hydrolase"/>
</dbReference>
<dbReference type="InterPro" id="IPR002641">
    <property type="entry name" value="PNPLA_dom"/>
</dbReference>
<reference evidence="4" key="1">
    <citation type="journal article" date="2020" name="Nature">
        <title>Giant virus diversity and host interactions through global metagenomics.</title>
        <authorList>
            <person name="Schulz F."/>
            <person name="Roux S."/>
            <person name="Paez-Espino D."/>
            <person name="Jungbluth S."/>
            <person name="Walsh D.A."/>
            <person name="Denef V.J."/>
            <person name="McMahon K.D."/>
            <person name="Konstantinidis K.T."/>
            <person name="Eloe-Fadrosh E.A."/>
            <person name="Kyrpides N.C."/>
            <person name="Woyke T."/>
        </authorList>
    </citation>
    <scope>NUCLEOTIDE SEQUENCE</scope>
    <source>
        <strain evidence="4">GVMAG-M-3300023184-182</strain>
    </source>
</reference>
<keyword evidence="1" id="KW-0443">Lipid metabolism</keyword>
<organism evidence="4">
    <name type="scientific">viral metagenome</name>
    <dbReference type="NCBI Taxonomy" id="1070528"/>
    <lineage>
        <taxon>unclassified sequences</taxon>
        <taxon>metagenomes</taxon>
        <taxon>organismal metagenomes</taxon>
    </lineage>
</organism>
<feature type="compositionally biased region" description="Low complexity" evidence="2">
    <location>
        <begin position="13"/>
        <end position="33"/>
    </location>
</feature>